<keyword evidence="4 6" id="KW-0808">Transferase</keyword>
<evidence type="ECO:0000256" key="6">
    <source>
        <dbReference type="RuleBase" id="RU361155"/>
    </source>
</evidence>
<name>W5MZL1_LEPOC</name>
<dbReference type="FunCoup" id="W5MZL1">
    <property type="interactions" value="6"/>
</dbReference>
<keyword evidence="9" id="KW-1185">Reference proteome</keyword>
<dbReference type="InterPro" id="IPR027417">
    <property type="entry name" value="P-loop_NTPase"/>
</dbReference>
<evidence type="ECO:0000256" key="4">
    <source>
        <dbReference type="ARBA" id="ARBA00022679"/>
    </source>
</evidence>
<comment type="similarity">
    <text evidence="2 6">Belongs to the sulfotransferase 1 family.</text>
</comment>
<organism evidence="8 9">
    <name type="scientific">Lepisosteus oculatus</name>
    <name type="common">Spotted gar</name>
    <dbReference type="NCBI Taxonomy" id="7918"/>
    <lineage>
        <taxon>Eukaryota</taxon>
        <taxon>Metazoa</taxon>
        <taxon>Chordata</taxon>
        <taxon>Craniata</taxon>
        <taxon>Vertebrata</taxon>
        <taxon>Euteleostomi</taxon>
        <taxon>Actinopterygii</taxon>
        <taxon>Neopterygii</taxon>
        <taxon>Holostei</taxon>
        <taxon>Semionotiformes</taxon>
        <taxon>Lepisosteidae</taxon>
        <taxon>Lepisosteus</taxon>
    </lineage>
</organism>
<comment type="subcellular location">
    <subcellularLocation>
        <location evidence="1">Cytoplasm</location>
    </subcellularLocation>
</comment>
<dbReference type="GeneTree" id="ENSGT00940000156772"/>
<dbReference type="OMA" id="WTRCCLS"/>
<dbReference type="EC" id="2.8.2.-" evidence="6"/>
<dbReference type="FunFam" id="3.40.50.300:FF:000433">
    <property type="entry name" value="Estrogen sulfotransferase"/>
    <property type="match status" value="1"/>
</dbReference>
<evidence type="ECO:0000256" key="1">
    <source>
        <dbReference type="ARBA" id="ARBA00004496"/>
    </source>
</evidence>
<dbReference type="GO" id="GO:0006805">
    <property type="term" value="P:xenobiotic metabolic process"/>
    <property type="evidence" value="ECO:0007669"/>
    <property type="project" value="UniProtKB-ARBA"/>
</dbReference>
<dbReference type="HOGENOM" id="CLU_027239_1_0_1"/>
<dbReference type="AlphaFoldDB" id="W5MZL1"/>
<dbReference type="Gene3D" id="3.40.50.300">
    <property type="entry name" value="P-loop containing nucleotide triphosphate hydrolases"/>
    <property type="match status" value="1"/>
</dbReference>
<dbReference type="GO" id="GO:0051923">
    <property type="term" value="P:sulfation"/>
    <property type="evidence" value="ECO:0000318"/>
    <property type="project" value="GO_Central"/>
</dbReference>
<keyword evidence="3" id="KW-0963">Cytoplasm</keyword>
<dbReference type="STRING" id="7918.ENSLOCP00000013820"/>
<dbReference type="GO" id="GO:0005737">
    <property type="term" value="C:cytoplasm"/>
    <property type="evidence" value="ECO:0000318"/>
    <property type="project" value="GO_Central"/>
</dbReference>
<dbReference type="Bgee" id="ENSLOCG00000011247">
    <property type="expression patterns" value="Expressed in intestine and 12 other cell types or tissues"/>
</dbReference>
<protein>
    <recommendedName>
        <fullName evidence="6">Sulfotransferase</fullName>
        <ecNumber evidence="6">2.8.2.-</ecNumber>
    </recommendedName>
</protein>
<dbReference type="InterPro" id="IPR000863">
    <property type="entry name" value="Sulfotransferase_dom"/>
</dbReference>
<dbReference type="GO" id="GO:0008146">
    <property type="term" value="F:sulfotransferase activity"/>
    <property type="evidence" value="ECO:0000318"/>
    <property type="project" value="GO_Central"/>
</dbReference>
<dbReference type="SUPFAM" id="SSF52540">
    <property type="entry name" value="P-loop containing nucleoside triphosphate hydrolases"/>
    <property type="match status" value="1"/>
</dbReference>
<dbReference type="PANTHER" id="PTHR11783">
    <property type="entry name" value="SULFOTRANSFERASE SULT"/>
    <property type="match status" value="1"/>
</dbReference>
<reference evidence="9" key="1">
    <citation type="submission" date="2011-12" db="EMBL/GenBank/DDBJ databases">
        <title>The Draft Genome of Lepisosteus oculatus.</title>
        <authorList>
            <consortium name="The Broad Institute Genome Assembly &amp; Analysis Group"/>
            <consortium name="Computational R&amp;D Group"/>
            <consortium name="and Sequencing Platform"/>
            <person name="Di Palma F."/>
            <person name="Alfoldi J."/>
            <person name="Johnson J."/>
            <person name="Berlin A."/>
            <person name="Gnerre S."/>
            <person name="Jaffe D."/>
            <person name="MacCallum I."/>
            <person name="Young S."/>
            <person name="Walker B.J."/>
            <person name="Lander E.S."/>
            <person name="Lindblad-Toh K."/>
        </authorList>
    </citation>
    <scope>NUCLEOTIDE SEQUENCE [LARGE SCALE GENOMIC DNA]</scope>
</reference>
<dbReference type="Pfam" id="PF00685">
    <property type="entry name" value="Sulfotransfer_1"/>
    <property type="match status" value="1"/>
</dbReference>
<reference evidence="8" key="2">
    <citation type="submission" date="2025-08" db="UniProtKB">
        <authorList>
            <consortium name="Ensembl"/>
        </authorList>
    </citation>
    <scope>IDENTIFICATION</scope>
</reference>
<dbReference type="Proteomes" id="UP000018468">
    <property type="component" value="Linkage group LG12"/>
</dbReference>
<proteinExistence type="inferred from homology"/>
<dbReference type="EMBL" id="AHAT01031289">
    <property type="status" value="NOT_ANNOTATED_CDS"/>
    <property type="molecule type" value="Genomic_DNA"/>
</dbReference>
<evidence type="ECO:0000313" key="8">
    <source>
        <dbReference type="Ensembl" id="ENSLOCP00000013820.1"/>
    </source>
</evidence>
<feature type="domain" description="Sulfotransferase" evidence="7">
    <location>
        <begin position="42"/>
        <end position="289"/>
    </location>
</feature>
<dbReference type="GO" id="GO:0006584">
    <property type="term" value="P:catecholamine metabolic process"/>
    <property type="evidence" value="ECO:0007669"/>
    <property type="project" value="UniProtKB-KW"/>
</dbReference>
<dbReference type="InParanoid" id="W5MZL1"/>
<keyword evidence="5" id="KW-0128">Catecholamine metabolism</keyword>
<evidence type="ECO:0000259" key="7">
    <source>
        <dbReference type="Pfam" id="PF00685"/>
    </source>
</evidence>
<dbReference type="eggNOG" id="KOG1584">
    <property type="taxonomic scope" value="Eukaryota"/>
</dbReference>
<dbReference type="Ensembl" id="ENSLOCT00000013849.1">
    <property type="protein sequence ID" value="ENSLOCP00000013820.1"/>
    <property type="gene ID" value="ENSLOCG00000011247.1"/>
</dbReference>
<reference evidence="8" key="3">
    <citation type="submission" date="2025-09" db="UniProtKB">
        <authorList>
            <consortium name="Ensembl"/>
        </authorList>
    </citation>
    <scope>IDENTIFICATION</scope>
</reference>
<evidence type="ECO:0000256" key="3">
    <source>
        <dbReference type="ARBA" id="ARBA00022490"/>
    </source>
</evidence>
<evidence type="ECO:0000313" key="9">
    <source>
        <dbReference type="Proteomes" id="UP000018468"/>
    </source>
</evidence>
<sequence>MAAGSEVESVDEFLFKYKGFVFPKEDVTPEYIDSLEDFEIRDGDVFLVTFPKSGTVWTQHIITLLHENDYPGAPEMQTTYERMPWLEFPEKGQDYTARPSPRLFASHLGHYLVPRGLCEGRGKIIYVSRNPKDVLVSFYHFSKTMIKLTTPKDFDDMLDMFLGGRVISGSWFDHVQGWYNHRDDFNILFLTYEEMIKDLRSAVVKIGEFLGKNLDDSAIDRIVQKTTFKNMKEDPKANYEFLPEDVMDHSKGSFLRKGNTGTIGDWKNSFTVAQNERFDQVYREKMKGLPLQFIWDIAELQA</sequence>
<evidence type="ECO:0000256" key="2">
    <source>
        <dbReference type="ARBA" id="ARBA00005771"/>
    </source>
</evidence>
<accession>W5MZL1</accession>
<evidence type="ECO:0000256" key="5">
    <source>
        <dbReference type="ARBA" id="ARBA00022939"/>
    </source>
</evidence>